<dbReference type="OrthoDB" id="7410422at2"/>
<protein>
    <submittedName>
        <fullName evidence="2">Uncharacterized protein</fullName>
    </submittedName>
</protein>
<dbReference type="KEGG" id="eli:ELI_06155"/>
<proteinExistence type="predicted"/>
<evidence type="ECO:0000256" key="1">
    <source>
        <dbReference type="SAM" id="MobiDB-lite"/>
    </source>
</evidence>
<organism evidence="2 3">
    <name type="scientific">Erythrobacter litoralis (strain HTCC2594)</name>
    <dbReference type="NCBI Taxonomy" id="314225"/>
    <lineage>
        <taxon>Bacteria</taxon>
        <taxon>Pseudomonadati</taxon>
        <taxon>Pseudomonadota</taxon>
        <taxon>Alphaproteobacteria</taxon>
        <taxon>Sphingomonadales</taxon>
        <taxon>Erythrobacteraceae</taxon>
        <taxon>Erythrobacter/Porphyrobacter group</taxon>
        <taxon>Erythrobacter</taxon>
    </lineage>
</organism>
<name>Q2NAG8_ERYLH</name>
<reference evidence="3" key="1">
    <citation type="journal article" date="2009" name="J. Bacteriol.">
        <title>Complete genome sequence of Erythrobacter litoralis HTCC2594.</title>
        <authorList>
            <person name="Oh H.M."/>
            <person name="Giovannoni S.J."/>
            <person name="Ferriera S."/>
            <person name="Johnson J."/>
            <person name="Cho J.C."/>
        </authorList>
    </citation>
    <scope>NUCLEOTIDE SEQUENCE [LARGE SCALE GENOMIC DNA]</scope>
    <source>
        <strain evidence="3">HTCC2594</strain>
    </source>
</reference>
<feature type="compositionally biased region" description="Basic and acidic residues" evidence="1">
    <location>
        <begin position="40"/>
        <end position="57"/>
    </location>
</feature>
<gene>
    <name evidence="2" type="ordered locus">ELI_06155</name>
</gene>
<dbReference type="STRING" id="314225.ELI_06155"/>
<keyword evidence="3" id="KW-1185">Reference proteome</keyword>
<feature type="region of interest" description="Disordered" evidence="1">
    <location>
        <begin position="1"/>
        <end position="75"/>
    </location>
</feature>
<dbReference type="AlphaFoldDB" id="Q2NAG8"/>
<dbReference type="HOGENOM" id="CLU_2665498_0_0_5"/>
<accession>Q2NAG8</accession>
<sequence length="75" mass="8214">MSHDDDPKSKPDKYPDTDDNSRVTKEHRALKNQSSVKAVDYPKEQRDGQSLVDKSKDAAGSVVNPGPKNSDASDD</sequence>
<dbReference type="Proteomes" id="UP000008808">
    <property type="component" value="Chromosome"/>
</dbReference>
<evidence type="ECO:0000313" key="2">
    <source>
        <dbReference type="EMBL" id="ABC63323.1"/>
    </source>
</evidence>
<dbReference type="RefSeq" id="WP_011414159.1">
    <property type="nucleotide sequence ID" value="NC_007722.1"/>
</dbReference>
<dbReference type="EMBL" id="CP000157">
    <property type="protein sequence ID" value="ABC63323.1"/>
    <property type="molecule type" value="Genomic_DNA"/>
</dbReference>
<feature type="compositionally biased region" description="Basic and acidic residues" evidence="1">
    <location>
        <begin position="1"/>
        <end position="29"/>
    </location>
</feature>
<evidence type="ECO:0000313" key="3">
    <source>
        <dbReference type="Proteomes" id="UP000008808"/>
    </source>
</evidence>